<name>A0A414U9I4_9FIRM</name>
<evidence type="ECO:0000256" key="1">
    <source>
        <dbReference type="SAM" id="MobiDB-lite"/>
    </source>
</evidence>
<accession>A0A414U9I4</accession>
<dbReference type="Proteomes" id="UP000286595">
    <property type="component" value="Unassembled WGS sequence"/>
</dbReference>
<feature type="compositionally biased region" description="Polar residues" evidence="1">
    <location>
        <begin position="362"/>
        <end position="372"/>
    </location>
</feature>
<protein>
    <submittedName>
        <fullName evidence="2">Uncharacterized protein</fullName>
    </submittedName>
</protein>
<proteinExistence type="predicted"/>
<dbReference type="EMBL" id="QRIM01000016">
    <property type="protein sequence ID" value="RHG58994.1"/>
    <property type="molecule type" value="Genomic_DNA"/>
</dbReference>
<feature type="compositionally biased region" description="Basic and acidic residues" evidence="1">
    <location>
        <begin position="373"/>
        <end position="396"/>
    </location>
</feature>
<dbReference type="RefSeq" id="WP_118218983.1">
    <property type="nucleotide sequence ID" value="NZ_QRIM01000016.1"/>
</dbReference>
<organism evidence="2 3">
    <name type="scientific">Coprococcus comes</name>
    <dbReference type="NCBI Taxonomy" id="410072"/>
    <lineage>
        <taxon>Bacteria</taxon>
        <taxon>Bacillati</taxon>
        <taxon>Bacillota</taxon>
        <taxon>Clostridia</taxon>
        <taxon>Lachnospirales</taxon>
        <taxon>Lachnospiraceae</taxon>
        <taxon>Coprococcus</taxon>
    </lineage>
</organism>
<sequence length="396" mass="43775">MSDYIKYMYREYLEGRTRIKKVNEDQPLFPNTGAGLLIQKNKLTDDWTALNVSDGHYEEESFNHEALAAAFLQGANMGQLRMLNEILDRARLNGPYCLENVADALLSFAPACKAESLMENPMLHFIELSKSFSKNGGIYDPVHGIYIDSKVNGMGDVPHFTLYDVSVADIEECMAWGTKHLDEVPGQIHVVNGSPHIATIYVTGPDDRRINDLIFTLCEDDRWCDVSELNAETLARFNEVIAKADRIEAGIVKDDEWRDGMVEQVSGFMDKIKDMDAEEAEGADTVLAETFNSIDALSTDAAIDLLRVYSSCDASGRDAVAKTFYALSGESFDSYLMTASEVCKKTLGMLEPEPPQPAKAKNLSQKTASSREASTRLSDEIGAKPCTREEGTVGDS</sequence>
<evidence type="ECO:0000313" key="2">
    <source>
        <dbReference type="EMBL" id="RHG58994.1"/>
    </source>
</evidence>
<gene>
    <name evidence="2" type="ORF">DW252_12890</name>
</gene>
<dbReference type="AlphaFoldDB" id="A0A414U9I4"/>
<evidence type="ECO:0000313" key="3">
    <source>
        <dbReference type="Proteomes" id="UP000286595"/>
    </source>
</evidence>
<reference evidence="2 3" key="1">
    <citation type="submission" date="2018-08" db="EMBL/GenBank/DDBJ databases">
        <title>A genome reference for cultivated species of the human gut microbiota.</title>
        <authorList>
            <person name="Zou Y."/>
            <person name="Xue W."/>
            <person name="Luo G."/>
        </authorList>
    </citation>
    <scope>NUCLEOTIDE SEQUENCE [LARGE SCALE GENOMIC DNA]</scope>
    <source>
        <strain evidence="2 3">AM22-12LB</strain>
    </source>
</reference>
<feature type="region of interest" description="Disordered" evidence="1">
    <location>
        <begin position="349"/>
        <end position="396"/>
    </location>
</feature>
<comment type="caution">
    <text evidence="2">The sequence shown here is derived from an EMBL/GenBank/DDBJ whole genome shotgun (WGS) entry which is preliminary data.</text>
</comment>